<evidence type="ECO:0000256" key="6">
    <source>
        <dbReference type="SAM" id="MobiDB-lite"/>
    </source>
</evidence>
<feature type="transmembrane region" description="Helical" evidence="7">
    <location>
        <begin position="120"/>
        <end position="139"/>
    </location>
</feature>
<name>A0A8H4AWJ5_GIGMA</name>
<comment type="subcellular location">
    <subcellularLocation>
        <location evidence="1">Membrane</location>
        <topology evidence="1">Multi-pass membrane protein</topology>
    </subcellularLocation>
</comment>
<dbReference type="Pfam" id="PF01699">
    <property type="entry name" value="Na_Ca_ex"/>
    <property type="match status" value="1"/>
</dbReference>
<evidence type="ECO:0000256" key="2">
    <source>
        <dbReference type="ARBA" id="ARBA00008170"/>
    </source>
</evidence>
<dbReference type="AlphaFoldDB" id="A0A8H4AWJ5"/>
<gene>
    <name evidence="9" type="ORF">F8M41_006940</name>
</gene>
<comment type="caution">
    <text evidence="9">The sequence shown here is derived from an EMBL/GenBank/DDBJ whole genome shotgun (WGS) entry which is preliminary data.</text>
</comment>
<feature type="region of interest" description="Disordered" evidence="6">
    <location>
        <begin position="1"/>
        <end position="23"/>
    </location>
</feature>
<evidence type="ECO:0000313" key="10">
    <source>
        <dbReference type="Proteomes" id="UP000439903"/>
    </source>
</evidence>
<dbReference type="InterPro" id="IPR044880">
    <property type="entry name" value="NCX_ion-bd_dom_sf"/>
</dbReference>
<dbReference type="Gene3D" id="1.20.1420.30">
    <property type="entry name" value="NCX, central ion-binding region"/>
    <property type="match status" value="1"/>
</dbReference>
<reference evidence="9 10" key="1">
    <citation type="journal article" date="2019" name="Environ. Microbiol.">
        <title>At the nexus of three kingdoms: the genome of the mycorrhizal fungus Gigaspora margarita provides insights into plant, endobacterial and fungal interactions.</title>
        <authorList>
            <person name="Venice F."/>
            <person name="Ghignone S."/>
            <person name="Salvioli di Fossalunga A."/>
            <person name="Amselem J."/>
            <person name="Novero M."/>
            <person name="Xianan X."/>
            <person name="Sedzielewska Toro K."/>
            <person name="Morin E."/>
            <person name="Lipzen A."/>
            <person name="Grigoriev I.V."/>
            <person name="Henrissat B."/>
            <person name="Martin F.M."/>
            <person name="Bonfante P."/>
        </authorList>
    </citation>
    <scope>NUCLEOTIDE SEQUENCE [LARGE SCALE GENOMIC DNA]</scope>
    <source>
        <strain evidence="9 10">BEG34</strain>
    </source>
</reference>
<dbReference type="InterPro" id="IPR004837">
    <property type="entry name" value="NaCa_Exmemb"/>
</dbReference>
<proteinExistence type="inferred from homology"/>
<feature type="transmembrane region" description="Helical" evidence="7">
    <location>
        <begin position="84"/>
        <end position="108"/>
    </location>
</feature>
<organism evidence="9 10">
    <name type="scientific">Gigaspora margarita</name>
    <dbReference type="NCBI Taxonomy" id="4874"/>
    <lineage>
        <taxon>Eukaryota</taxon>
        <taxon>Fungi</taxon>
        <taxon>Fungi incertae sedis</taxon>
        <taxon>Mucoromycota</taxon>
        <taxon>Glomeromycotina</taxon>
        <taxon>Glomeromycetes</taxon>
        <taxon>Diversisporales</taxon>
        <taxon>Gigasporaceae</taxon>
        <taxon>Gigaspora</taxon>
    </lineage>
</organism>
<keyword evidence="3 7" id="KW-0812">Transmembrane</keyword>
<sequence>MPLCQNSQISPTLSKKNKFDDKSNNKSDVLIDINNESECLKITKYFKILNILLQLFILAIASILIFLVSNVIESLVEDLLLSENFLSIIVLGFIGSMPEHAISINSFYKNNSNSGLNNAFGSNLMVLDSVLPIFTTYHFQ</sequence>
<dbReference type="GO" id="GO:0055085">
    <property type="term" value="P:transmembrane transport"/>
    <property type="evidence" value="ECO:0007669"/>
    <property type="project" value="InterPro"/>
</dbReference>
<protein>
    <recommendedName>
        <fullName evidence="8">Sodium/calcium exchanger membrane region domain-containing protein</fullName>
    </recommendedName>
</protein>
<evidence type="ECO:0000256" key="1">
    <source>
        <dbReference type="ARBA" id="ARBA00004141"/>
    </source>
</evidence>
<feature type="domain" description="Sodium/calcium exchanger membrane region" evidence="8">
    <location>
        <begin position="52"/>
        <end position="134"/>
    </location>
</feature>
<feature type="transmembrane region" description="Helical" evidence="7">
    <location>
        <begin position="51"/>
        <end position="72"/>
    </location>
</feature>
<evidence type="ECO:0000313" key="9">
    <source>
        <dbReference type="EMBL" id="KAF0539681.1"/>
    </source>
</evidence>
<keyword evidence="5 7" id="KW-0472">Membrane</keyword>
<feature type="compositionally biased region" description="Polar residues" evidence="6">
    <location>
        <begin position="1"/>
        <end position="13"/>
    </location>
</feature>
<comment type="similarity">
    <text evidence="2">Belongs to the Ca(2+):cation antiporter (CaCA) (TC 2.A.19) family.</text>
</comment>
<dbReference type="GO" id="GO:0016020">
    <property type="term" value="C:membrane"/>
    <property type="evidence" value="ECO:0007669"/>
    <property type="project" value="UniProtKB-SubCell"/>
</dbReference>
<evidence type="ECO:0000256" key="3">
    <source>
        <dbReference type="ARBA" id="ARBA00022692"/>
    </source>
</evidence>
<keyword evidence="4 7" id="KW-1133">Transmembrane helix</keyword>
<dbReference type="EMBL" id="WTPW01000170">
    <property type="protein sequence ID" value="KAF0539681.1"/>
    <property type="molecule type" value="Genomic_DNA"/>
</dbReference>
<evidence type="ECO:0000256" key="4">
    <source>
        <dbReference type="ARBA" id="ARBA00022989"/>
    </source>
</evidence>
<dbReference type="Proteomes" id="UP000439903">
    <property type="component" value="Unassembled WGS sequence"/>
</dbReference>
<evidence type="ECO:0000256" key="7">
    <source>
        <dbReference type="SAM" id="Phobius"/>
    </source>
</evidence>
<evidence type="ECO:0000259" key="8">
    <source>
        <dbReference type="Pfam" id="PF01699"/>
    </source>
</evidence>
<evidence type="ECO:0000256" key="5">
    <source>
        <dbReference type="ARBA" id="ARBA00023136"/>
    </source>
</evidence>
<accession>A0A8H4AWJ5</accession>
<keyword evidence="10" id="KW-1185">Reference proteome</keyword>